<feature type="compositionally biased region" description="Low complexity" evidence="14">
    <location>
        <begin position="89"/>
        <end position="99"/>
    </location>
</feature>
<accession>A0AB34KSI2</accession>
<evidence type="ECO:0000313" key="17">
    <source>
        <dbReference type="Proteomes" id="UP000803884"/>
    </source>
</evidence>
<dbReference type="Pfam" id="PF00173">
    <property type="entry name" value="Cyt-b5"/>
    <property type="match status" value="1"/>
</dbReference>
<comment type="subcellular location">
    <subcellularLocation>
        <location evidence="1">Endoplasmic reticulum membrane</location>
        <topology evidence="1">Single-pass membrane protein</topology>
        <orientation evidence="1">Cytoplasmic side</orientation>
    </subcellularLocation>
    <subcellularLocation>
        <location evidence="11">Microsome membrane</location>
        <topology evidence="11">Single-pass membrane protein</topology>
        <orientation evidence="11">Cytoplasmic side</orientation>
    </subcellularLocation>
</comment>
<dbReference type="PROSITE" id="PS50255">
    <property type="entry name" value="CYTOCHROME_B5_2"/>
    <property type="match status" value="1"/>
</dbReference>
<keyword evidence="7" id="KW-0492">Microsome</keyword>
<keyword evidence="10 13" id="KW-0472">Membrane</keyword>
<dbReference type="Gene3D" id="3.10.120.10">
    <property type="entry name" value="Cytochrome b5-like heme/steroid binding domain"/>
    <property type="match status" value="1"/>
</dbReference>
<dbReference type="AlphaFoldDB" id="A0AB34KSI2"/>
<sequence length="136" mass="14647">MSQEFTFSDVSEHTSKKDLYMIIHDKVYNCTSFVDEHPGGEEVLLDVGGQDSTEAFEDVGHSDEAREILEGLLVGTLKRGANDPPAKAQQQQSSSQTGTGSAGNANMGVGLYAVILLGGALAFFAYQYLQQNQQKA</sequence>
<dbReference type="Proteomes" id="UP000803884">
    <property type="component" value="Unassembled WGS sequence"/>
</dbReference>
<dbReference type="GO" id="GO:0016126">
    <property type="term" value="P:sterol biosynthetic process"/>
    <property type="evidence" value="ECO:0007669"/>
    <property type="project" value="TreeGrafter"/>
</dbReference>
<protein>
    <recommendedName>
        <fullName evidence="15">Cytochrome b5 heme-binding domain-containing protein</fullName>
    </recommendedName>
</protein>
<keyword evidence="3 13" id="KW-0349">Heme</keyword>
<dbReference type="GO" id="GO:0020037">
    <property type="term" value="F:heme binding"/>
    <property type="evidence" value="ECO:0007669"/>
    <property type="project" value="UniProtKB-UniRule"/>
</dbReference>
<dbReference type="InterPro" id="IPR001199">
    <property type="entry name" value="Cyt_B5-like_heme/steroid-bd"/>
</dbReference>
<evidence type="ECO:0000256" key="2">
    <source>
        <dbReference type="ARBA" id="ARBA00022448"/>
    </source>
</evidence>
<comment type="similarity">
    <text evidence="12 13">Belongs to the cytochrome b5 family.</text>
</comment>
<evidence type="ECO:0000256" key="1">
    <source>
        <dbReference type="ARBA" id="ARBA00004131"/>
    </source>
</evidence>
<dbReference type="InterPro" id="IPR036400">
    <property type="entry name" value="Cyt_B5-like_heme/steroid_sf"/>
</dbReference>
<keyword evidence="13" id="KW-1133">Transmembrane helix</keyword>
<feature type="transmembrane region" description="Helical" evidence="13">
    <location>
        <begin position="109"/>
        <end position="129"/>
    </location>
</feature>
<evidence type="ECO:0000259" key="15">
    <source>
        <dbReference type="PROSITE" id="PS50255"/>
    </source>
</evidence>
<dbReference type="InterPro" id="IPR018506">
    <property type="entry name" value="Cyt_B5_heme-BS"/>
</dbReference>
<evidence type="ECO:0000256" key="4">
    <source>
        <dbReference type="ARBA" id="ARBA00022692"/>
    </source>
</evidence>
<dbReference type="EMBL" id="JAAQHG020000014">
    <property type="protein sequence ID" value="KAL1586506.1"/>
    <property type="molecule type" value="Genomic_DNA"/>
</dbReference>
<evidence type="ECO:0000256" key="14">
    <source>
        <dbReference type="SAM" id="MobiDB-lite"/>
    </source>
</evidence>
<evidence type="ECO:0000256" key="12">
    <source>
        <dbReference type="ARBA" id="ARBA00038168"/>
    </source>
</evidence>
<dbReference type="SUPFAM" id="SSF55856">
    <property type="entry name" value="Cytochrome b5-like heme/steroid binding domain"/>
    <property type="match status" value="1"/>
</dbReference>
<dbReference type="RefSeq" id="XP_069229611.1">
    <property type="nucleotide sequence ID" value="XM_069373888.1"/>
</dbReference>
<dbReference type="GO" id="GO:0005789">
    <property type="term" value="C:endoplasmic reticulum membrane"/>
    <property type="evidence" value="ECO:0007669"/>
    <property type="project" value="UniProtKB-SubCell"/>
</dbReference>
<dbReference type="SMART" id="SM01117">
    <property type="entry name" value="Cyt-b5"/>
    <property type="match status" value="1"/>
</dbReference>
<dbReference type="FunFam" id="3.10.120.10:FF:000002">
    <property type="entry name" value="Cytochrome b5 type B"/>
    <property type="match status" value="1"/>
</dbReference>
<proteinExistence type="inferred from homology"/>
<keyword evidence="4 13" id="KW-0812">Transmembrane</keyword>
<dbReference type="PANTHER" id="PTHR19359:SF150">
    <property type="entry name" value="CYTOCHROME B5"/>
    <property type="match status" value="1"/>
</dbReference>
<name>A0AB34KSI2_9PEZI</name>
<evidence type="ECO:0000256" key="10">
    <source>
        <dbReference type="ARBA" id="ARBA00023136"/>
    </source>
</evidence>
<evidence type="ECO:0000256" key="5">
    <source>
        <dbReference type="ARBA" id="ARBA00022723"/>
    </source>
</evidence>
<keyword evidence="9 13" id="KW-0408">Iron</keyword>
<reference evidence="16 17" key="1">
    <citation type="journal article" date="2020" name="Microbiol. Resour. Announc.">
        <title>Draft Genome Sequence of a Cladosporium Species Isolated from the Mesophotic Ascidian Didemnum maculosum.</title>
        <authorList>
            <person name="Gioti A."/>
            <person name="Siaperas R."/>
            <person name="Nikolaivits E."/>
            <person name="Le Goff G."/>
            <person name="Ouazzani J."/>
            <person name="Kotoulas G."/>
            <person name="Topakas E."/>
        </authorList>
    </citation>
    <scope>NUCLEOTIDE SEQUENCE [LARGE SCALE GENOMIC DNA]</scope>
    <source>
        <strain evidence="16 17">TM138-S3</strain>
    </source>
</reference>
<dbReference type="GeneID" id="96006726"/>
<keyword evidence="6" id="KW-0256">Endoplasmic reticulum</keyword>
<evidence type="ECO:0000313" key="16">
    <source>
        <dbReference type="EMBL" id="KAL1586506.1"/>
    </source>
</evidence>
<keyword evidence="8" id="KW-0249">Electron transport</keyword>
<keyword evidence="17" id="KW-1185">Reference proteome</keyword>
<comment type="caution">
    <text evidence="16">The sequence shown here is derived from an EMBL/GenBank/DDBJ whole genome shotgun (WGS) entry which is preliminary data.</text>
</comment>
<evidence type="ECO:0000256" key="9">
    <source>
        <dbReference type="ARBA" id="ARBA00023004"/>
    </source>
</evidence>
<evidence type="ECO:0000256" key="8">
    <source>
        <dbReference type="ARBA" id="ARBA00022982"/>
    </source>
</evidence>
<feature type="domain" description="Cytochrome b5 heme-binding" evidence="15">
    <location>
        <begin position="2"/>
        <end position="78"/>
    </location>
</feature>
<dbReference type="PANTHER" id="PTHR19359">
    <property type="entry name" value="CYTOCHROME B5"/>
    <property type="match status" value="1"/>
</dbReference>
<dbReference type="GO" id="GO:0046872">
    <property type="term" value="F:metal ion binding"/>
    <property type="evidence" value="ECO:0007669"/>
    <property type="project" value="UniProtKB-UniRule"/>
</dbReference>
<organism evidence="16 17">
    <name type="scientific">Cladosporium halotolerans</name>
    <dbReference type="NCBI Taxonomy" id="1052096"/>
    <lineage>
        <taxon>Eukaryota</taxon>
        <taxon>Fungi</taxon>
        <taxon>Dikarya</taxon>
        <taxon>Ascomycota</taxon>
        <taxon>Pezizomycotina</taxon>
        <taxon>Dothideomycetes</taxon>
        <taxon>Dothideomycetidae</taxon>
        <taxon>Cladosporiales</taxon>
        <taxon>Cladosporiaceae</taxon>
        <taxon>Cladosporium</taxon>
    </lineage>
</organism>
<dbReference type="InterPro" id="IPR050668">
    <property type="entry name" value="Cytochrome_b5"/>
</dbReference>
<dbReference type="PROSITE" id="PS00191">
    <property type="entry name" value="CYTOCHROME_B5_1"/>
    <property type="match status" value="1"/>
</dbReference>
<evidence type="ECO:0000256" key="11">
    <source>
        <dbReference type="ARBA" id="ARBA00037877"/>
    </source>
</evidence>
<keyword evidence="2" id="KW-0813">Transport</keyword>
<keyword evidence="5 13" id="KW-0479">Metal-binding</keyword>
<evidence type="ECO:0000256" key="13">
    <source>
        <dbReference type="RuleBase" id="RU362121"/>
    </source>
</evidence>
<dbReference type="PRINTS" id="PR00363">
    <property type="entry name" value="CYTOCHROMEB5"/>
</dbReference>
<evidence type="ECO:0000256" key="3">
    <source>
        <dbReference type="ARBA" id="ARBA00022617"/>
    </source>
</evidence>
<gene>
    <name evidence="16" type="ORF">WHR41_05283</name>
</gene>
<feature type="region of interest" description="Disordered" evidence="14">
    <location>
        <begin position="78"/>
        <end position="102"/>
    </location>
</feature>
<evidence type="ECO:0000256" key="7">
    <source>
        <dbReference type="ARBA" id="ARBA00022848"/>
    </source>
</evidence>
<evidence type="ECO:0000256" key="6">
    <source>
        <dbReference type="ARBA" id="ARBA00022824"/>
    </source>
</evidence>